<dbReference type="RefSeq" id="WP_144349015.1">
    <property type="nucleotide sequence ID" value="NZ_CP036259.1"/>
</dbReference>
<dbReference type="Pfam" id="PF14387">
    <property type="entry name" value="DUF4418"/>
    <property type="match status" value="1"/>
</dbReference>
<sequence length="134" mass="14607">MTKYKFFSWSAILLSVLLLVLPRLIPICNGLMQNGSPMHCHYTYQAEFVIALLALILASALLVLRTDEARLLSGFVILLLGITVVILPQTWALGICEAGGCQKTAFFSAIGGSLLALAGAGIVWLTWRSNQFHE</sequence>
<proteinExistence type="predicted"/>
<evidence type="ECO:0000313" key="3">
    <source>
        <dbReference type="Proteomes" id="UP000320776"/>
    </source>
</evidence>
<keyword evidence="1" id="KW-0812">Transmembrane</keyword>
<name>A0A517DPS2_9FIRM</name>
<keyword evidence="1" id="KW-0472">Membrane</keyword>
<protein>
    <recommendedName>
        <fullName evidence="4">DUF4418 family protein</fullName>
    </recommendedName>
</protein>
<organism evidence="2 3">
    <name type="scientific">Sporomusa termitida</name>
    <dbReference type="NCBI Taxonomy" id="2377"/>
    <lineage>
        <taxon>Bacteria</taxon>
        <taxon>Bacillati</taxon>
        <taxon>Bacillota</taxon>
        <taxon>Negativicutes</taxon>
        <taxon>Selenomonadales</taxon>
        <taxon>Sporomusaceae</taxon>
        <taxon>Sporomusa</taxon>
    </lineage>
</organism>
<keyword evidence="1" id="KW-1133">Transmembrane helix</keyword>
<accession>A0A517DPS2</accession>
<feature type="transmembrane region" description="Helical" evidence="1">
    <location>
        <begin position="105"/>
        <end position="127"/>
    </location>
</feature>
<dbReference type="AlphaFoldDB" id="A0A517DPS2"/>
<evidence type="ECO:0000256" key="1">
    <source>
        <dbReference type="SAM" id="Phobius"/>
    </source>
</evidence>
<dbReference type="Proteomes" id="UP000320776">
    <property type="component" value="Chromosome"/>
</dbReference>
<reference evidence="2 3" key="1">
    <citation type="submission" date="2019-02" db="EMBL/GenBank/DDBJ databases">
        <title>Closed genome of Sporomusa termitida DSM 4440.</title>
        <authorList>
            <person name="Poehlein A."/>
            <person name="Daniel R."/>
        </authorList>
    </citation>
    <scope>NUCLEOTIDE SEQUENCE [LARGE SCALE GENOMIC DNA]</scope>
    <source>
        <strain evidence="2 3">DSM 4440</strain>
    </source>
</reference>
<keyword evidence="3" id="KW-1185">Reference proteome</keyword>
<dbReference type="KEGG" id="sted:SPTER_06340"/>
<feature type="transmembrane region" description="Helical" evidence="1">
    <location>
        <begin position="42"/>
        <end position="64"/>
    </location>
</feature>
<evidence type="ECO:0008006" key="4">
    <source>
        <dbReference type="Google" id="ProtNLM"/>
    </source>
</evidence>
<evidence type="ECO:0000313" key="2">
    <source>
        <dbReference type="EMBL" id="QDR79360.1"/>
    </source>
</evidence>
<dbReference type="EMBL" id="CP036259">
    <property type="protein sequence ID" value="QDR79360.1"/>
    <property type="molecule type" value="Genomic_DNA"/>
</dbReference>
<feature type="transmembrane region" description="Helical" evidence="1">
    <location>
        <begin position="71"/>
        <end position="93"/>
    </location>
</feature>
<gene>
    <name evidence="2" type="ORF">SPTER_06340</name>
</gene>
<dbReference type="InterPro" id="IPR025531">
    <property type="entry name" value="DUF4418"/>
</dbReference>